<reference evidence="3" key="1">
    <citation type="submission" date="2014-01" db="EMBL/GenBank/DDBJ databases">
        <authorList>
            <person name="Aslett M."/>
        </authorList>
    </citation>
    <scope>NUCLEOTIDE SEQUENCE</scope>
</reference>
<keyword evidence="4" id="KW-1185">Reference proteome</keyword>
<dbReference type="InterPro" id="IPR015943">
    <property type="entry name" value="WD40/YVTN_repeat-like_dom_sf"/>
</dbReference>
<dbReference type="Pfam" id="PF00400">
    <property type="entry name" value="WD40"/>
    <property type="match status" value="1"/>
</dbReference>
<dbReference type="PANTHER" id="PTHR44411:SF1">
    <property type="entry name" value="THO COMPLEX SUBUNIT 6 HOMOLOG"/>
    <property type="match status" value="1"/>
</dbReference>
<organism evidence="3 4">
    <name type="scientific">Trichuris trichiura</name>
    <name type="common">Whipworm</name>
    <name type="synonym">Trichocephalus trichiurus</name>
    <dbReference type="NCBI Taxonomy" id="36087"/>
    <lineage>
        <taxon>Eukaryota</taxon>
        <taxon>Metazoa</taxon>
        <taxon>Ecdysozoa</taxon>
        <taxon>Nematoda</taxon>
        <taxon>Enoplea</taxon>
        <taxon>Dorylaimia</taxon>
        <taxon>Trichinellida</taxon>
        <taxon>Trichuridae</taxon>
        <taxon>Trichuris</taxon>
    </lineage>
</organism>
<dbReference type="InterPro" id="IPR001680">
    <property type="entry name" value="WD40_rpt"/>
</dbReference>
<evidence type="ECO:0000313" key="3">
    <source>
        <dbReference type="EMBL" id="CDW56176.1"/>
    </source>
</evidence>
<gene>
    <name evidence="3" type="ORF">TTRE_0000445101</name>
</gene>
<accession>A0A077Z7L6</accession>
<keyword evidence="2" id="KW-0853">WD repeat</keyword>
<dbReference type="Gene3D" id="2.130.10.10">
    <property type="entry name" value="YVTN repeat-like/Quinoprotein amine dehydrogenase"/>
    <property type="match status" value="1"/>
</dbReference>
<dbReference type="PANTHER" id="PTHR44411">
    <property type="entry name" value="THO COMPLEX SUBUNIT 6 HOMOLOG"/>
    <property type="match status" value="1"/>
</dbReference>
<dbReference type="OrthoDB" id="273067at2759"/>
<protein>
    <submittedName>
        <fullName evidence="3">THO complex subunit 6 protein</fullName>
    </submittedName>
</protein>
<dbReference type="InterPro" id="IPR042626">
    <property type="entry name" value="THOC6"/>
</dbReference>
<proteinExistence type="inferred from homology"/>
<dbReference type="GO" id="GO:0000346">
    <property type="term" value="C:transcription export complex"/>
    <property type="evidence" value="ECO:0007669"/>
    <property type="project" value="TreeGrafter"/>
</dbReference>
<sequence length="358" mass="39676">MVASAGIKRYYNTTFGAVFSANATHLVCCNRYGYLLVFDVCATESNESGEDSAQAEPFKFRVCNGPIYALQSVGDLLCWYALLTGTYNGDVFIYHWEDIIEHRPKCLNILRSESVPSSPCCPLEVNALAFDAQKPNCLYSAGGDCIVYSWDLETSKIQSQRKEHTNYIHCLAVHDSGLVLSGGEDGCVKCFVRNESRIIDERSAQSVATMQPHLTGCQRTDLGDWIGCITTYKEFMICGGGAGLGVWYLGSFELLKPLEDSDVEWYAASRQKEFFFTGGSDGRTYRWTLNGDLLEKIGTPCFCIYDIRCADPEADSTEVSCFQEILIFSILAFCSFLPVAVLERLCVCTIISDTAALC</sequence>
<comment type="similarity">
    <text evidence="1">Belongs to the WD repeat THOC6 family.</text>
</comment>
<dbReference type="Proteomes" id="UP000030665">
    <property type="component" value="Unassembled WGS sequence"/>
</dbReference>
<dbReference type="AlphaFoldDB" id="A0A077Z7L6"/>
<evidence type="ECO:0000313" key="4">
    <source>
        <dbReference type="Proteomes" id="UP000030665"/>
    </source>
</evidence>
<evidence type="ECO:0000256" key="1">
    <source>
        <dbReference type="ARBA" id="ARBA00009728"/>
    </source>
</evidence>
<dbReference type="GO" id="GO:0000347">
    <property type="term" value="C:THO complex"/>
    <property type="evidence" value="ECO:0007669"/>
    <property type="project" value="TreeGrafter"/>
</dbReference>
<dbReference type="STRING" id="36087.A0A077Z7L6"/>
<dbReference type="GO" id="GO:0006406">
    <property type="term" value="P:mRNA export from nucleus"/>
    <property type="evidence" value="ECO:0007669"/>
    <property type="project" value="TreeGrafter"/>
</dbReference>
<dbReference type="EMBL" id="HG806015">
    <property type="protein sequence ID" value="CDW56176.1"/>
    <property type="molecule type" value="Genomic_DNA"/>
</dbReference>
<reference evidence="3" key="2">
    <citation type="submission" date="2014-03" db="EMBL/GenBank/DDBJ databases">
        <title>The whipworm genome and dual-species transcriptomics of an intimate host-pathogen interaction.</title>
        <authorList>
            <person name="Foth B.J."/>
            <person name="Tsai I.J."/>
            <person name="Reid A.J."/>
            <person name="Bancroft A.J."/>
            <person name="Nichol S."/>
            <person name="Tracey A."/>
            <person name="Holroyd N."/>
            <person name="Cotton J.A."/>
            <person name="Stanley E.J."/>
            <person name="Zarowiecki M."/>
            <person name="Liu J.Z."/>
            <person name="Huckvale T."/>
            <person name="Cooper P.J."/>
            <person name="Grencis R.K."/>
            <person name="Berriman M."/>
        </authorList>
    </citation>
    <scope>NUCLEOTIDE SEQUENCE [LARGE SCALE GENOMIC DNA]</scope>
</reference>
<name>A0A077Z7L6_TRITR</name>
<evidence type="ECO:0000256" key="2">
    <source>
        <dbReference type="ARBA" id="ARBA00022574"/>
    </source>
</evidence>
<dbReference type="SMART" id="SM00320">
    <property type="entry name" value="WD40"/>
    <property type="match status" value="2"/>
</dbReference>
<dbReference type="SUPFAM" id="SSF50978">
    <property type="entry name" value="WD40 repeat-like"/>
    <property type="match status" value="1"/>
</dbReference>
<dbReference type="InterPro" id="IPR036322">
    <property type="entry name" value="WD40_repeat_dom_sf"/>
</dbReference>